<dbReference type="InterPro" id="IPR003036">
    <property type="entry name" value="Gag_P30"/>
</dbReference>
<dbReference type="InterPro" id="IPR001878">
    <property type="entry name" value="Znf_CCHC"/>
</dbReference>
<dbReference type="PROSITE" id="PS50158">
    <property type="entry name" value="ZF_CCHC"/>
    <property type="match status" value="1"/>
</dbReference>
<dbReference type="SMART" id="SM00343">
    <property type="entry name" value="ZnF_C2HC"/>
    <property type="match status" value="1"/>
</dbReference>
<dbReference type="Gene3D" id="1.10.375.10">
    <property type="entry name" value="Human Immunodeficiency Virus Type 1 Capsid Protein"/>
    <property type="match status" value="1"/>
</dbReference>
<evidence type="ECO:0000256" key="3">
    <source>
        <dbReference type="ARBA" id="ARBA00022870"/>
    </source>
</evidence>
<dbReference type="PANTHER" id="PTHR33166">
    <property type="entry name" value="GAG_P30 DOMAIN-CONTAINING PROTEIN"/>
    <property type="match status" value="1"/>
</dbReference>
<dbReference type="GO" id="GO:0019068">
    <property type="term" value="P:virion assembly"/>
    <property type="evidence" value="ECO:0007669"/>
    <property type="project" value="InterPro"/>
</dbReference>
<dbReference type="InterPro" id="IPR008919">
    <property type="entry name" value="Retrov_capsid_N"/>
</dbReference>
<dbReference type="GO" id="GO:0008270">
    <property type="term" value="F:zinc ion binding"/>
    <property type="evidence" value="ECO:0007669"/>
    <property type="project" value="UniProtKB-KW"/>
</dbReference>
<feature type="compositionally biased region" description="Basic and acidic residues" evidence="6">
    <location>
        <begin position="481"/>
        <end position="514"/>
    </location>
</feature>
<dbReference type="SUPFAM" id="SSF47943">
    <property type="entry name" value="Retrovirus capsid protein, N-terminal core domain"/>
    <property type="match status" value="1"/>
</dbReference>
<keyword evidence="5" id="KW-0479">Metal-binding</keyword>
<evidence type="ECO:0000313" key="9">
    <source>
        <dbReference type="Proteomes" id="UP000102937"/>
    </source>
</evidence>
<dbReference type="Proteomes" id="UP000102937">
    <property type="component" value="Genome"/>
</dbReference>
<dbReference type="InterPro" id="IPR002079">
    <property type="entry name" value="Gag_p12"/>
</dbReference>
<evidence type="ECO:0000256" key="6">
    <source>
        <dbReference type="SAM" id="MobiDB-lite"/>
    </source>
</evidence>
<feature type="region of interest" description="Disordered" evidence="6">
    <location>
        <begin position="429"/>
        <end position="533"/>
    </location>
</feature>
<dbReference type="SUPFAM" id="SSF47836">
    <property type="entry name" value="Retroviral matrix proteins"/>
    <property type="match status" value="1"/>
</dbReference>
<dbReference type="Gene3D" id="4.10.60.10">
    <property type="entry name" value="Zinc finger, CCHC-type"/>
    <property type="match status" value="1"/>
</dbReference>
<accession>Q5PYI2</accession>
<keyword evidence="3" id="KW-1043">Host membrane</keyword>
<keyword evidence="4" id="KW-0472">Membrane</keyword>
<proteinExistence type="predicted"/>
<dbReference type="InterPro" id="IPR010999">
    <property type="entry name" value="Retrovr_matrix"/>
</dbReference>
<keyword evidence="5" id="KW-0863">Zinc-finger</keyword>
<reference evidence="8 9" key="1">
    <citation type="journal article" date="2005" name="J. Virol.">
        <title>Characterization of hortulanus endogenous murine leukemia virus, an endogenous provirus that encodes an infectious murine leukemia virus of a novel subgroup.</title>
        <authorList>
            <person name="Tipper C.H."/>
            <person name="Bencsics C.E."/>
            <person name="Coffin J.M."/>
        </authorList>
    </citation>
    <scope>NUCLEOTIDE SEQUENCE [LARGE SCALE GENOMIC DNA]</scope>
    <source>
        <strain evidence="8">Mus spicilegus</strain>
    </source>
</reference>
<evidence type="ECO:0000259" key="7">
    <source>
        <dbReference type="PROSITE" id="PS50158"/>
    </source>
</evidence>
<organism evidence="8 9">
    <name type="scientific">Murine leukemia virus</name>
    <name type="common">MuLV</name>
    <dbReference type="NCBI Taxonomy" id="11786"/>
    <lineage>
        <taxon>Viruses</taxon>
        <taxon>Riboviria</taxon>
        <taxon>Pararnavirae</taxon>
        <taxon>Artverviricota</taxon>
        <taxon>Revtraviricetes</taxon>
        <taxon>Ortervirales</taxon>
        <taxon>Retroviridae</taxon>
        <taxon>Orthoretrovirinae</taxon>
        <taxon>Gammaretrovirus</taxon>
        <taxon>Gammaretrovirus murleu</taxon>
    </lineage>
</organism>
<dbReference type="Pfam" id="PF00098">
    <property type="entry name" value="zf-CCHC"/>
    <property type="match status" value="1"/>
</dbReference>
<name>Q5PYI2_MULV</name>
<dbReference type="Pfam" id="PF01141">
    <property type="entry name" value="Gag_p12"/>
    <property type="match status" value="1"/>
</dbReference>
<keyword evidence="2" id="KW-1032">Host cell membrane</keyword>
<dbReference type="Pfam" id="PF01140">
    <property type="entry name" value="Gag_MA"/>
    <property type="match status" value="1"/>
</dbReference>
<dbReference type="GO" id="GO:0003676">
    <property type="term" value="F:nucleic acid binding"/>
    <property type="evidence" value="ECO:0007669"/>
    <property type="project" value="InterPro"/>
</dbReference>
<evidence type="ECO:0000256" key="2">
    <source>
        <dbReference type="ARBA" id="ARBA00022511"/>
    </source>
</evidence>
<dbReference type="InterPro" id="IPR036946">
    <property type="entry name" value="G_retro_matrix_sf"/>
</dbReference>
<dbReference type="Gene3D" id="1.10.150.180">
    <property type="entry name" value="Gamma-retroviral matrix domain"/>
    <property type="match status" value="1"/>
</dbReference>
<dbReference type="EMBL" id="AY818896">
    <property type="protein sequence ID" value="AAV68487.1"/>
    <property type="molecule type" value="Genomic_DNA"/>
</dbReference>
<protein>
    <submittedName>
        <fullName evidence="8">Gag polyprotein</fullName>
    </submittedName>
</protein>
<dbReference type="InterPro" id="IPR050462">
    <property type="entry name" value="Retroviral_Gag-Pol_poly"/>
</dbReference>
<sequence length="533" mass="60564" precursor="true">MGQTITTPLSLTLDHWRDVQRIASNQSVDVKKRRWVTLCSAEWPTFNVGWPRDGTFNSDIIFQVKSKVMSPGPHGHPDQVAYIVAWEAIAYEPPPWAKPFISPKSPPLPTAPVLSPIPPTQSALYPALISSTKPKAAKPQVLPSDGGPLIDLLTEDPPPYREPVPSPSAEDDGREEATTTSDLPDPSPMASRLRGRRDPPVADSTTSQAFPLRMGGNGQLQYWPFSSSDLYNWKNNNPSFSEDPGKLTALIESVLVTHQPTWDDCQQLLQTLLTGEERQRVLLEARKAVRGNDGRPTQLPNELDSAFPLERPDWDFTTAEGRNHLVLYRQLLIAGLQHAGRSPTNLAKVRGVTQGPHESPSAFLERLKEAYRRYTPYDPEDPGQETNVSMSFIWQSAPDISRKLERLEDLKSKTLGDLVREAEKIFNKRETQEERDERIRKEAEEREERRRTEAEQRERERDRRRHREMSRLLATVVSSQRQDRQGGERKRPQLEKDQCAYCKEKGHWARDCPKKPRGPRGPRPQTSLLTLDD</sequence>
<dbReference type="SUPFAM" id="SSF57756">
    <property type="entry name" value="Retrovirus zinc finger-like domains"/>
    <property type="match status" value="1"/>
</dbReference>
<feature type="compositionally biased region" description="Pro residues" evidence="6">
    <location>
        <begin position="156"/>
        <end position="166"/>
    </location>
</feature>
<dbReference type="InterPro" id="IPR000840">
    <property type="entry name" value="G_retro_matrix"/>
</dbReference>
<dbReference type="Pfam" id="PF02093">
    <property type="entry name" value="Gag_p30"/>
    <property type="match status" value="1"/>
</dbReference>
<evidence type="ECO:0000256" key="4">
    <source>
        <dbReference type="ARBA" id="ARBA00023136"/>
    </source>
</evidence>
<evidence type="ECO:0000313" key="8">
    <source>
        <dbReference type="EMBL" id="AAV68487.1"/>
    </source>
</evidence>
<dbReference type="GO" id="GO:0020002">
    <property type="term" value="C:host cell plasma membrane"/>
    <property type="evidence" value="ECO:0007669"/>
    <property type="project" value="UniProtKB-SubCell"/>
</dbReference>
<feature type="domain" description="CCHC-type" evidence="7">
    <location>
        <begin position="499"/>
        <end position="514"/>
    </location>
</feature>
<dbReference type="InterPro" id="IPR036875">
    <property type="entry name" value="Znf_CCHC_sf"/>
</dbReference>
<feature type="compositionally biased region" description="Basic and acidic residues" evidence="6">
    <location>
        <begin position="429"/>
        <end position="461"/>
    </location>
</feature>
<feature type="region of interest" description="Disordered" evidence="6">
    <location>
        <begin position="135"/>
        <end position="215"/>
    </location>
</feature>
<evidence type="ECO:0000256" key="5">
    <source>
        <dbReference type="PROSITE-ProRule" id="PRU00047"/>
    </source>
</evidence>
<evidence type="ECO:0000256" key="1">
    <source>
        <dbReference type="ARBA" id="ARBA00004165"/>
    </source>
</evidence>
<keyword evidence="5" id="KW-0862">Zinc</keyword>
<comment type="subcellular location">
    <subcellularLocation>
        <location evidence="1">Host cell membrane</location>
    </subcellularLocation>
</comment>